<proteinExistence type="predicted"/>
<name>A0AAD7ZB11_DIPPU</name>
<evidence type="ECO:0000313" key="2">
    <source>
        <dbReference type="Proteomes" id="UP001233999"/>
    </source>
</evidence>
<accession>A0AAD7ZB11</accession>
<reference evidence="1" key="1">
    <citation type="journal article" date="2023" name="IScience">
        <title>Live-bearing cockroach genome reveals convergent evolutionary mechanisms linked to viviparity in insects and beyond.</title>
        <authorList>
            <person name="Fouks B."/>
            <person name="Harrison M.C."/>
            <person name="Mikhailova A.A."/>
            <person name="Marchal E."/>
            <person name="English S."/>
            <person name="Carruthers M."/>
            <person name="Jennings E.C."/>
            <person name="Chiamaka E.L."/>
            <person name="Frigard R.A."/>
            <person name="Pippel M."/>
            <person name="Attardo G.M."/>
            <person name="Benoit J.B."/>
            <person name="Bornberg-Bauer E."/>
            <person name="Tobe S.S."/>
        </authorList>
    </citation>
    <scope>NUCLEOTIDE SEQUENCE</scope>
    <source>
        <strain evidence="1">Stay&amp;Tobe</strain>
    </source>
</reference>
<sequence>LTDKTIEMIGHAERIFFVKKNIVTNMSFMTYVQMKVLLFTPTIGQHGRACRIMFDDVKSVFVNRKTSRTHFGVISLKQQSIGFFHYRMYISCISLIFQKFIRLL</sequence>
<reference evidence="1" key="2">
    <citation type="submission" date="2023-05" db="EMBL/GenBank/DDBJ databases">
        <authorList>
            <person name="Fouks B."/>
        </authorList>
    </citation>
    <scope>NUCLEOTIDE SEQUENCE</scope>
    <source>
        <strain evidence="1">Stay&amp;Tobe</strain>
        <tissue evidence="1">Testes</tissue>
    </source>
</reference>
<protein>
    <submittedName>
        <fullName evidence="1">Uncharacterized protein</fullName>
    </submittedName>
</protein>
<dbReference type="EMBL" id="JASPKZ010009381">
    <property type="protein sequence ID" value="KAJ9577012.1"/>
    <property type="molecule type" value="Genomic_DNA"/>
</dbReference>
<comment type="caution">
    <text evidence="1">The sequence shown here is derived from an EMBL/GenBank/DDBJ whole genome shotgun (WGS) entry which is preliminary data.</text>
</comment>
<evidence type="ECO:0000313" key="1">
    <source>
        <dbReference type="EMBL" id="KAJ9577012.1"/>
    </source>
</evidence>
<dbReference type="Proteomes" id="UP001233999">
    <property type="component" value="Unassembled WGS sequence"/>
</dbReference>
<organism evidence="1 2">
    <name type="scientific">Diploptera punctata</name>
    <name type="common">Pacific beetle cockroach</name>
    <dbReference type="NCBI Taxonomy" id="6984"/>
    <lineage>
        <taxon>Eukaryota</taxon>
        <taxon>Metazoa</taxon>
        <taxon>Ecdysozoa</taxon>
        <taxon>Arthropoda</taxon>
        <taxon>Hexapoda</taxon>
        <taxon>Insecta</taxon>
        <taxon>Pterygota</taxon>
        <taxon>Neoptera</taxon>
        <taxon>Polyneoptera</taxon>
        <taxon>Dictyoptera</taxon>
        <taxon>Blattodea</taxon>
        <taxon>Blaberoidea</taxon>
        <taxon>Blaberidae</taxon>
        <taxon>Diplopterinae</taxon>
        <taxon>Diploptera</taxon>
    </lineage>
</organism>
<feature type="non-terminal residue" evidence="1">
    <location>
        <position position="104"/>
    </location>
</feature>
<gene>
    <name evidence="1" type="ORF">L9F63_006449</name>
</gene>
<keyword evidence="2" id="KW-1185">Reference proteome</keyword>
<feature type="non-terminal residue" evidence="1">
    <location>
        <position position="1"/>
    </location>
</feature>
<dbReference type="AlphaFoldDB" id="A0AAD7ZB11"/>